<evidence type="ECO:0000313" key="3">
    <source>
        <dbReference type="Proteomes" id="UP000479710"/>
    </source>
</evidence>
<comment type="caution">
    <text evidence="2">The sequence shown here is derived from an EMBL/GenBank/DDBJ whole genome shotgun (WGS) entry which is preliminary data.</text>
</comment>
<gene>
    <name evidence="2" type="ORF">E2562_033546</name>
</gene>
<proteinExistence type="predicted"/>
<dbReference type="Proteomes" id="UP000479710">
    <property type="component" value="Unassembled WGS sequence"/>
</dbReference>
<reference evidence="2 3" key="1">
    <citation type="submission" date="2019-11" db="EMBL/GenBank/DDBJ databases">
        <title>Whole genome sequence of Oryza granulata.</title>
        <authorList>
            <person name="Li W."/>
        </authorList>
    </citation>
    <scope>NUCLEOTIDE SEQUENCE [LARGE SCALE GENOMIC DNA]</scope>
    <source>
        <strain evidence="3">cv. Menghai</strain>
        <tissue evidence="2">Leaf</tissue>
    </source>
</reference>
<evidence type="ECO:0000256" key="1">
    <source>
        <dbReference type="SAM" id="MobiDB-lite"/>
    </source>
</evidence>
<sequence>MRRAERRQFHDDGRPAEDGKTEHHTGGRSWENSSPEVVRRGRRSGWRERGEGGGVPVMSQRKGCLREWKAAKLLACRTSDGTPHGGRAAALLSDRTCGGAPRQHIYSVLWARNMI</sequence>
<evidence type="ECO:0000313" key="2">
    <source>
        <dbReference type="EMBL" id="KAF0927468.1"/>
    </source>
</evidence>
<name>A0A6G1ES33_9ORYZ</name>
<feature type="region of interest" description="Disordered" evidence="1">
    <location>
        <begin position="1"/>
        <end position="58"/>
    </location>
</feature>
<feature type="compositionally biased region" description="Basic and acidic residues" evidence="1">
    <location>
        <begin position="1"/>
        <end position="25"/>
    </location>
</feature>
<protein>
    <submittedName>
        <fullName evidence="2">Uncharacterized protein</fullName>
    </submittedName>
</protein>
<dbReference type="AlphaFoldDB" id="A0A6G1ES33"/>
<accession>A0A6G1ES33</accession>
<keyword evidence="3" id="KW-1185">Reference proteome</keyword>
<organism evidence="2 3">
    <name type="scientific">Oryza meyeriana var. granulata</name>
    <dbReference type="NCBI Taxonomy" id="110450"/>
    <lineage>
        <taxon>Eukaryota</taxon>
        <taxon>Viridiplantae</taxon>
        <taxon>Streptophyta</taxon>
        <taxon>Embryophyta</taxon>
        <taxon>Tracheophyta</taxon>
        <taxon>Spermatophyta</taxon>
        <taxon>Magnoliopsida</taxon>
        <taxon>Liliopsida</taxon>
        <taxon>Poales</taxon>
        <taxon>Poaceae</taxon>
        <taxon>BOP clade</taxon>
        <taxon>Oryzoideae</taxon>
        <taxon>Oryzeae</taxon>
        <taxon>Oryzinae</taxon>
        <taxon>Oryza</taxon>
        <taxon>Oryza meyeriana</taxon>
    </lineage>
</organism>
<dbReference type="EMBL" id="SPHZ02000003">
    <property type="protein sequence ID" value="KAF0927468.1"/>
    <property type="molecule type" value="Genomic_DNA"/>
</dbReference>